<comment type="caution">
    <text evidence="2">The sequence shown here is derived from an EMBL/GenBank/DDBJ whole genome shotgun (WGS) entry which is preliminary data.</text>
</comment>
<sequence length="114" mass="12002">MQEVSLWKEEDKPVVVMGTKRKEGNFSTGVEVVIVAVVVLIATVAVAVVVAVVVIVVVAAVILLAMVVVRVVVVVVEVVVTNSTTVDKLNAVSLIWFTLQILVFICPGQSSSSG</sequence>
<keyword evidence="3" id="KW-1185">Reference proteome</keyword>
<evidence type="ECO:0000313" key="3">
    <source>
        <dbReference type="Proteomes" id="UP000762676"/>
    </source>
</evidence>
<dbReference type="Proteomes" id="UP000762676">
    <property type="component" value="Unassembled WGS sequence"/>
</dbReference>
<evidence type="ECO:0000256" key="1">
    <source>
        <dbReference type="SAM" id="Phobius"/>
    </source>
</evidence>
<gene>
    <name evidence="2" type="ORF">ElyMa_001384900</name>
</gene>
<keyword evidence="1" id="KW-0812">Transmembrane</keyword>
<dbReference type="AlphaFoldDB" id="A0AAV4IQW7"/>
<protein>
    <submittedName>
        <fullName evidence="2">Uncharacterized protein</fullName>
    </submittedName>
</protein>
<keyword evidence="1" id="KW-1133">Transmembrane helix</keyword>
<feature type="transmembrane region" description="Helical" evidence="1">
    <location>
        <begin position="92"/>
        <end position="110"/>
    </location>
</feature>
<name>A0AAV4IQW7_9GAST</name>
<evidence type="ECO:0000313" key="2">
    <source>
        <dbReference type="EMBL" id="GFS12944.1"/>
    </source>
</evidence>
<proteinExistence type="predicted"/>
<feature type="transmembrane region" description="Helical" evidence="1">
    <location>
        <begin position="61"/>
        <end position="80"/>
    </location>
</feature>
<feature type="transmembrane region" description="Helical" evidence="1">
    <location>
        <begin position="30"/>
        <end position="55"/>
    </location>
</feature>
<dbReference type="EMBL" id="BMAT01002740">
    <property type="protein sequence ID" value="GFS12944.1"/>
    <property type="molecule type" value="Genomic_DNA"/>
</dbReference>
<organism evidence="2 3">
    <name type="scientific">Elysia marginata</name>
    <dbReference type="NCBI Taxonomy" id="1093978"/>
    <lineage>
        <taxon>Eukaryota</taxon>
        <taxon>Metazoa</taxon>
        <taxon>Spiralia</taxon>
        <taxon>Lophotrochozoa</taxon>
        <taxon>Mollusca</taxon>
        <taxon>Gastropoda</taxon>
        <taxon>Heterobranchia</taxon>
        <taxon>Euthyneura</taxon>
        <taxon>Panpulmonata</taxon>
        <taxon>Sacoglossa</taxon>
        <taxon>Placobranchoidea</taxon>
        <taxon>Plakobranchidae</taxon>
        <taxon>Elysia</taxon>
    </lineage>
</organism>
<reference evidence="2 3" key="1">
    <citation type="journal article" date="2021" name="Elife">
        <title>Chloroplast acquisition without the gene transfer in kleptoplastic sea slugs, Plakobranchus ocellatus.</title>
        <authorList>
            <person name="Maeda T."/>
            <person name="Takahashi S."/>
            <person name="Yoshida T."/>
            <person name="Shimamura S."/>
            <person name="Takaki Y."/>
            <person name="Nagai Y."/>
            <person name="Toyoda A."/>
            <person name="Suzuki Y."/>
            <person name="Arimoto A."/>
            <person name="Ishii H."/>
            <person name="Satoh N."/>
            <person name="Nishiyama T."/>
            <person name="Hasebe M."/>
            <person name="Maruyama T."/>
            <person name="Minagawa J."/>
            <person name="Obokata J."/>
            <person name="Shigenobu S."/>
        </authorList>
    </citation>
    <scope>NUCLEOTIDE SEQUENCE [LARGE SCALE GENOMIC DNA]</scope>
</reference>
<keyword evidence="1" id="KW-0472">Membrane</keyword>
<accession>A0AAV4IQW7</accession>